<evidence type="ECO:0000256" key="2">
    <source>
        <dbReference type="ARBA" id="ARBA00010663"/>
    </source>
</evidence>
<dbReference type="PANTHER" id="PTHR24238">
    <property type="entry name" value="G-PROTEIN COUPLED RECEPTOR"/>
    <property type="match status" value="1"/>
</dbReference>
<keyword evidence="3" id="KW-1003">Cell membrane</keyword>
<evidence type="ECO:0000256" key="4">
    <source>
        <dbReference type="ARBA" id="ARBA00022692"/>
    </source>
</evidence>
<dbReference type="SUPFAM" id="SSF81321">
    <property type="entry name" value="Family A G protein-coupled receptor-like"/>
    <property type="match status" value="1"/>
</dbReference>
<feature type="transmembrane region" description="Helical" evidence="13">
    <location>
        <begin position="170"/>
        <end position="190"/>
    </location>
</feature>
<feature type="transmembrane region" description="Helical" evidence="13">
    <location>
        <begin position="313"/>
        <end position="335"/>
    </location>
</feature>
<dbReference type="PRINTS" id="PR01012">
    <property type="entry name" value="NRPEPTIDEYR"/>
</dbReference>
<dbReference type="PROSITE" id="PS50262">
    <property type="entry name" value="G_PROTEIN_RECEP_F1_2"/>
    <property type="match status" value="1"/>
</dbReference>
<keyword evidence="15" id="KW-1185">Reference proteome</keyword>
<keyword evidence="11 12" id="KW-0807">Transducer</keyword>
<evidence type="ECO:0000256" key="10">
    <source>
        <dbReference type="ARBA" id="ARBA00023180"/>
    </source>
</evidence>
<organism evidence="15 16">
    <name type="scientific">Saccoglossus kowalevskii</name>
    <name type="common">Acorn worm</name>
    <dbReference type="NCBI Taxonomy" id="10224"/>
    <lineage>
        <taxon>Eukaryota</taxon>
        <taxon>Metazoa</taxon>
        <taxon>Hemichordata</taxon>
        <taxon>Enteropneusta</taxon>
        <taxon>Harrimaniidae</taxon>
        <taxon>Saccoglossus</taxon>
    </lineage>
</organism>
<evidence type="ECO:0000256" key="3">
    <source>
        <dbReference type="ARBA" id="ARBA00022475"/>
    </source>
</evidence>
<evidence type="ECO:0000256" key="1">
    <source>
        <dbReference type="ARBA" id="ARBA00004651"/>
    </source>
</evidence>
<protein>
    <submittedName>
        <fullName evidence="16">Prokineticin receptor 2-like</fullName>
    </submittedName>
</protein>
<evidence type="ECO:0000256" key="11">
    <source>
        <dbReference type="ARBA" id="ARBA00023224"/>
    </source>
</evidence>
<dbReference type="InterPro" id="IPR000276">
    <property type="entry name" value="GPCR_Rhodpsn"/>
</dbReference>
<dbReference type="Proteomes" id="UP000694865">
    <property type="component" value="Unplaced"/>
</dbReference>
<comment type="subcellular location">
    <subcellularLocation>
        <location evidence="1">Cell membrane</location>
        <topology evidence="1">Multi-pass membrane protein</topology>
    </subcellularLocation>
</comment>
<feature type="transmembrane region" description="Helical" evidence="13">
    <location>
        <begin position="272"/>
        <end position="293"/>
    </location>
</feature>
<keyword evidence="10" id="KW-0325">Glycoprotein</keyword>
<evidence type="ECO:0000256" key="6">
    <source>
        <dbReference type="ARBA" id="ARBA00023040"/>
    </source>
</evidence>
<evidence type="ECO:0000256" key="8">
    <source>
        <dbReference type="ARBA" id="ARBA00023157"/>
    </source>
</evidence>
<comment type="similarity">
    <text evidence="2 12">Belongs to the G-protein coupled receptor 1 family.</text>
</comment>
<dbReference type="PRINTS" id="PR00237">
    <property type="entry name" value="GPCRRHODOPSN"/>
</dbReference>
<dbReference type="Pfam" id="PF00001">
    <property type="entry name" value="7tm_1"/>
    <property type="match status" value="1"/>
</dbReference>
<feature type="transmembrane region" description="Helical" evidence="13">
    <location>
        <begin position="122"/>
        <end position="149"/>
    </location>
</feature>
<dbReference type="InterPro" id="IPR017452">
    <property type="entry name" value="GPCR_Rhodpsn_7TM"/>
</dbReference>
<evidence type="ECO:0000313" key="16">
    <source>
        <dbReference type="RefSeq" id="XP_002737943.1"/>
    </source>
</evidence>
<feature type="transmembrane region" description="Helical" evidence="13">
    <location>
        <begin position="56"/>
        <end position="81"/>
    </location>
</feature>
<keyword evidence="5 13" id="KW-1133">Transmembrane helix</keyword>
<dbReference type="PANTHER" id="PTHR24238:SF74">
    <property type="entry name" value="PROKINETICIN RECEPTOR 2"/>
    <property type="match status" value="1"/>
</dbReference>
<gene>
    <name evidence="16" type="primary">LOC100378082</name>
</gene>
<evidence type="ECO:0000313" key="15">
    <source>
        <dbReference type="Proteomes" id="UP000694865"/>
    </source>
</evidence>
<evidence type="ECO:0000256" key="9">
    <source>
        <dbReference type="ARBA" id="ARBA00023170"/>
    </source>
</evidence>
<proteinExistence type="inferred from homology"/>
<dbReference type="SMART" id="SM01381">
    <property type="entry name" value="7TM_GPCR_Srsx"/>
    <property type="match status" value="1"/>
</dbReference>
<feature type="transmembrane region" description="Helical" evidence="13">
    <location>
        <begin position="93"/>
        <end position="116"/>
    </location>
</feature>
<keyword evidence="4 12" id="KW-0812">Transmembrane</keyword>
<reference evidence="16" key="1">
    <citation type="submission" date="2025-08" db="UniProtKB">
        <authorList>
            <consortium name="RefSeq"/>
        </authorList>
    </citation>
    <scope>IDENTIFICATION</scope>
    <source>
        <tissue evidence="16">Testes</tissue>
    </source>
</reference>
<feature type="transmembrane region" description="Helical" evidence="13">
    <location>
        <begin position="221"/>
        <end position="241"/>
    </location>
</feature>
<dbReference type="InterPro" id="IPR000611">
    <property type="entry name" value="NPY_rcpt"/>
</dbReference>
<keyword evidence="6 12" id="KW-0297">G-protein coupled receptor</keyword>
<keyword evidence="8" id="KW-1015">Disulfide bond</keyword>
<dbReference type="RefSeq" id="XP_002737943.1">
    <property type="nucleotide sequence ID" value="XM_002737897.1"/>
</dbReference>
<keyword evidence="7 13" id="KW-0472">Membrane</keyword>
<accession>A0ABM0GV13</accession>
<feature type="domain" description="G-protein coupled receptors family 1 profile" evidence="14">
    <location>
        <begin position="72"/>
        <end position="332"/>
    </location>
</feature>
<evidence type="ECO:0000256" key="5">
    <source>
        <dbReference type="ARBA" id="ARBA00022989"/>
    </source>
</evidence>
<dbReference type="Gene3D" id="1.20.1070.10">
    <property type="entry name" value="Rhodopsin 7-helix transmembrane proteins"/>
    <property type="match status" value="1"/>
</dbReference>
<evidence type="ECO:0000256" key="13">
    <source>
        <dbReference type="SAM" id="Phobius"/>
    </source>
</evidence>
<evidence type="ECO:0000256" key="12">
    <source>
        <dbReference type="RuleBase" id="RU000688"/>
    </source>
</evidence>
<evidence type="ECO:0000259" key="14">
    <source>
        <dbReference type="PROSITE" id="PS50262"/>
    </source>
</evidence>
<dbReference type="PROSITE" id="PS00237">
    <property type="entry name" value="G_PROTEIN_RECEP_F1_1"/>
    <property type="match status" value="1"/>
</dbReference>
<sequence length="386" mass="44165">MIPSDFLGDLLDFSNGSINWSDPKIWEYFDGLATDKEEPYYGYINYLPDIHVAVKILLVVTLVIIIVVCGFGNSLLCLTILRQKRLRSVTNLFIASLAVSDAMVAILGAPFSLYYYLYQKWIFGDVMCSLVGTVKIVSLNVSVNTLLIIALERYYVIHNPMKPRLTKRKVLIIAALTWVVSFIVSIPTPMNTITSRGFDKDGNEIIYCAEYWSNRTASRSYMLFLSIFEYVIPMVAMIVAYSKIVRKVWFRGTPGNATHRQRDSVIESRKKTIRMLMIVVTSFGLSWGPYYAYNISVHFHEDEWFENDYNMTGFYVVEVIAMSNCVMNSVVFFLMNENFRRECLNLLAKVHCIKVTFQITTTTNISLTRNGTRTTVRVVAPPETNV</sequence>
<evidence type="ECO:0000256" key="7">
    <source>
        <dbReference type="ARBA" id="ARBA00023136"/>
    </source>
</evidence>
<name>A0ABM0GV13_SACKO</name>
<keyword evidence="9 12" id="KW-0675">Receptor</keyword>
<dbReference type="GeneID" id="100378082"/>